<accession>A0A3B1DFL8</accession>
<evidence type="ECO:0000256" key="1">
    <source>
        <dbReference type="SAM" id="MobiDB-lite"/>
    </source>
</evidence>
<evidence type="ECO:0008006" key="3">
    <source>
        <dbReference type="Google" id="ProtNLM"/>
    </source>
</evidence>
<dbReference type="Pfam" id="PF04102">
    <property type="entry name" value="SlyX"/>
    <property type="match status" value="1"/>
</dbReference>
<name>A0A3B1DFL8_9ZZZZ</name>
<evidence type="ECO:0000313" key="2">
    <source>
        <dbReference type="EMBL" id="VAX41149.1"/>
    </source>
</evidence>
<sequence length="72" mass="8504">MSNEDEQNKITALESQVMHLEHHLDQLNDVILKQQEELDAVQKKITHLEANFERLGESPEERDLSEERPPHY</sequence>
<protein>
    <recommendedName>
        <fullName evidence="3">SlyX protein</fullName>
    </recommendedName>
</protein>
<dbReference type="InterPro" id="IPR007236">
    <property type="entry name" value="SlyX"/>
</dbReference>
<proteinExistence type="predicted"/>
<feature type="region of interest" description="Disordered" evidence="1">
    <location>
        <begin position="51"/>
        <end position="72"/>
    </location>
</feature>
<dbReference type="EMBL" id="UOGL01000516">
    <property type="protein sequence ID" value="VAX41149.1"/>
    <property type="molecule type" value="Genomic_DNA"/>
</dbReference>
<reference evidence="2" key="1">
    <citation type="submission" date="2018-06" db="EMBL/GenBank/DDBJ databases">
        <authorList>
            <person name="Zhirakovskaya E."/>
        </authorList>
    </citation>
    <scope>NUCLEOTIDE SEQUENCE</scope>
</reference>
<dbReference type="AlphaFoldDB" id="A0A3B1DFL8"/>
<organism evidence="2">
    <name type="scientific">hydrothermal vent metagenome</name>
    <dbReference type="NCBI Taxonomy" id="652676"/>
    <lineage>
        <taxon>unclassified sequences</taxon>
        <taxon>metagenomes</taxon>
        <taxon>ecological metagenomes</taxon>
    </lineage>
</organism>
<gene>
    <name evidence="2" type="ORF">MNBD_PLANCTO02-3220</name>
</gene>